<evidence type="ECO:0000256" key="1">
    <source>
        <dbReference type="ARBA" id="ARBA00004123"/>
    </source>
</evidence>
<dbReference type="GO" id="GO:0005730">
    <property type="term" value="C:nucleolus"/>
    <property type="evidence" value="ECO:0007669"/>
    <property type="project" value="TreeGrafter"/>
</dbReference>
<evidence type="ECO:0000256" key="2">
    <source>
        <dbReference type="ARBA" id="ARBA00005904"/>
    </source>
</evidence>
<dbReference type="Proteomes" id="UP000215335">
    <property type="component" value="Unassembled WGS sequence"/>
</dbReference>
<evidence type="ECO:0000256" key="4">
    <source>
        <dbReference type="SAM" id="MobiDB-lite"/>
    </source>
</evidence>
<keyword evidence="7" id="KW-1185">Reference proteome</keyword>
<feature type="compositionally biased region" description="Basic and acidic residues" evidence="4">
    <location>
        <begin position="263"/>
        <end position="275"/>
    </location>
</feature>
<evidence type="ECO:0000259" key="5">
    <source>
        <dbReference type="Pfam" id="PF04935"/>
    </source>
</evidence>
<dbReference type="GO" id="GO:0003723">
    <property type="term" value="F:RNA binding"/>
    <property type="evidence" value="ECO:0007669"/>
    <property type="project" value="TreeGrafter"/>
</dbReference>
<keyword evidence="3" id="KW-0539">Nucleus</keyword>
<proteinExistence type="inferred from homology"/>
<feature type="compositionally biased region" description="Basic residues" evidence="4">
    <location>
        <begin position="276"/>
        <end position="299"/>
    </location>
</feature>
<name>A0A232F8Y9_9HYME</name>
<dbReference type="OrthoDB" id="444809at2759"/>
<organism evidence="6 7">
    <name type="scientific">Trichomalopsis sarcophagae</name>
    <dbReference type="NCBI Taxonomy" id="543379"/>
    <lineage>
        <taxon>Eukaryota</taxon>
        <taxon>Metazoa</taxon>
        <taxon>Ecdysozoa</taxon>
        <taxon>Arthropoda</taxon>
        <taxon>Hexapoda</taxon>
        <taxon>Insecta</taxon>
        <taxon>Pterygota</taxon>
        <taxon>Neoptera</taxon>
        <taxon>Endopterygota</taxon>
        <taxon>Hymenoptera</taxon>
        <taxon>Apocrita</taxon>
        <taxon>Proctotrupomorpha</taxon>
        <taxon>Chalcidoidea</taxon>
        <taxon>Pteromalidae</taxon>
        <taxon>Pteromalinae</taxon>
        <taxon>Trichomalopsis</taxon>
    </lineage>
</organism>
<feature type="compositionally biased region" description="Basic and acidic residues" evidence="4">
    <location>
        <begin position="223"/>
        <end position="244"/>
    </location>
</feature>
<reference evidence="6 7" key="1">
    <citation type="journal article" date="2017" name="Curr. Biol.">
        <title>The Evolution of Venom by Co-option of Single-Copy Genes.</title>
        <authorList>
            <person name="Martinson E.O."/>
            <person name="Mrinalini"/>
            <person name="Kelkar Y.D."/>
            <person name="Chang C.H."/>
            <person name="Werren J.H."/>
        </authorList>
    </citation>
    <scope>NUCLEOTIDE SEQUENCE [LARGE SCALE GENOMIC DNA]</scope>
    <source>
        <strain evidence="6 7">Alberta</strain>
        <tissue evidence="6">Whole body</tissue>
    </source>
</reference>
<dbReference type="PANTHER" id="PTHR14369">
    <property type="entry name" value="SURFEIT LOCUS PROTEIN 6"/>
    <property type="match status" value="1"/>
</dbReference>
<feature type="compositionally biased region" description="Basic and acidic residues" evidence="4">
    <location>
        <begin position="194"/>
        <end position="215"/>
    </location>
</feature>
<dbReference type="GO" id="GO:0042274">
    <property type="term" value="P:ribosomal small subunit biogenesis"/>
    <property type="evidence" value="ECO:0007669"/>
    <property type="project" value="TreeGrafter"/>
</dbReference>
<evidence type="ECO:0000313" key="7">
    <source>
        <dbReference type="Proteomes" id="UP000215335"/>
    </source>
</evidence>
<feature type="compositionally biased region" description="Basic and acidic residues" evidence="4">
    <location>
        <begin position="134"/>
        <end position="143"/>
    </location>
</feature>
<dbReference type="Pfam" id="PF04935">
    <property type="entry name" value="SURF6"/>
    <property type="match status" value="1"/>
</dbReference>
<dbReference type="STRING" id="543379.A0A232F8Y9"/>
<dbReference type="GO" id="GO:0003677">
    <property type="term" value="F:DNA binding"/>
    <property type="evidence" value="ECO:0007669"/>
    <property type="project" value="TreeGrafter"/>
</dbReference>
<dbReference type="GO" id="GO:0042273">
    <property type="term" value="P:ribosomal large subunit biogenesis"/>
    <property type="evidence" value="ECO:0007669"/>
    <property type="project" value="TreeGrafter"/>
</dbReference>
<dbReference type="InterPro" id="IPR007019">
    <property type="entry name" value="SURF6"/>
</dbReference>
<protein>
    <recommendedName>
        <fullName evidence="5">Ribosomal RNA-processing protein 14/surfeit locus protein 6 C-terminal domain-containing protein</fullName>
    </recommendedName>
</protein>
<accession>A0A232F8Y9</accession>
<comment type="subcellular location">
    <subcellularLocation>
        <location evidence="1">Nucleus</location>
    </subcellularLocation>
</comment>
<sequence length="299" mass="34957">MKLKMSKPFNAKLVKQMLLEEDKFISDIFSKMPLPANELVAQNGHEDYEKEFSNRKKEKVFAGFGEKAKRAHTFEELHAKFNELKGKKLNYKDKLLKKGLKNRIQKKTKREERLMQKKLARTERMAAEANGTQKVKEEGDAPKVPKQKPIFNSKGNMVFSKFDFSEIGTKKKTLKAEKDPKKLLKQLEEKKRKVKELEEAGEKEKAQEIKEKDAWKSALAKATGEKVKDDPELLKRTIKREEQKKKHSHKKWESRQVGVQKAVQERQQKRSENIMKRKKDVKTNKLKRASKKGRIIPGF</sequence>
<evidence type="ECO:0000256" key="3">
    <source>
        <dbReference type="ARBA" id="ARBA00023242"/>
    </source>
</evidence>
<dbReference type="PANTHER" id="PTHR14369:SF0">
    <property type="entry name" value="SURFEIT LOCUS PROTEIN 6"/>
    <property type="match status" value="1"/>
</dbReference>
<comment type="caution">
    <text evidence="6">The sequence shown here is derived from an EMBL/GenBank/DDBJ whole genome shotgun (WGS) entry which is preliminary data.</text>
</comment>
<feature type="region of interest" description="Disordered" evidence="4">
    <location>
        <begin position="194"/>
        <end position="299"/>
    </location>
</feature>
<dbReference type="EMBL" id="NNAY01000663">
    <property type="protein sequence ID" value="OXU27115.1"/>
    <property type="molecule type" value="Genomic_DNA"/>
</dbReference>
<evidence type="ECO:0000313" key="6">
    <source>
        <dbReference type="EMBL" id="OXU27115.1"/>
    </source>
</evidence>
<feature type="region of interest" description="Disordered" evidence="4">
    <location>
        <begin position="124"/>
        <end position="152"/>
    </location>
</feature>
<dbReference type="InterPro" id="IPR029190">
    <property type="entry name" value="Rrp14/SURF6_C"/>
</dbReference>
<gene>
    <name evidence="6" type="ORF">TSAR_010471</name>
</gene>
<comment type="similarity">
    <text evidence="2">Belongs to the SURF6 family.</text>
</comment>
<feature type="domain" description="Ribosomal RNA-processing protein 14/surfeit locus protein 6 C-terminal" evidence="5">
    <location>
        <begin position="105"/>
        <end position="286"/>
    </location>
</feature>
<dbReference type="AlphaFoldDB" id="A0A232F8Y9"/>